<dbReference type="AlphaFoldDB" id="A0A0R0LRU8"/>
<comment type="caution">
    <text evidence="2">The sequence shown here is derived from an EMBL/GenBank/DDBJ whole genome shotgun (WGS) entry which is preliminary data.</text>
</comment>
<evidence type="ECO:0000313" key="3">
    <source>
        <dbReference type="Proteomes" id="UP000051530"/>
    </source>
</evidence>
<name>A0A0R0LRU8_9MICR</name>
<feature type="chain" id="PRO_5006398889" evidence="1">
    <location>
        <begin position="19"/>
        <end position="285"/>
    </location>
</feature>
<keyword evidence="1" id="KW-0732">Signal</keyword>
<keyword evidence="3" id="KW-1185">Reference proteome</keyword>
<organism evidence="2 3">
    <name type="scientific">Pseudoloma neurophilia</name>
    <dbReference type="NCBI Taxonomy" id="146866"/>
    <lineage>
        <taxon>Eukaryota</taxon>
        <taxon>Fungi</taxon>
        <taxon>Fungi incertae sedis</taxon>
        <taxon>Microsporidia</taxon>
        <taxon>Pseudoloma</taxon>
    </lineage>
</organism>
<dbReference type="VEuPathDB" id="MicrosporidiaDB:M153_9835000854"/>
<sequence length="285" mass="33293">MSVCNFVIFLLQIFKINCERVFYDPNEPLEKNNKPCLSQLYDGSSGSYILKNAYISPVNKKLDTQMYNEMLFDFQIRFQILDNQLNDKSKEIKIPKFAEEMLEEMELIFSLLFKLKKRLKDGSKYSGNTIFDIQNGKTTSIQFIGKRDFFSVNLLTLKEDVHNLLTAAEEYVKNLIDNDETQSQLSKLFSILFTPCERINLEQLNVKDSLYKLKYDLLEIAVSVSIYFDGLSIGRKIITDQVKNDLIFLECGKVFKREELWQHLINFERCDECGENLVKKVDVRG</sequence>
<evidence type="ECO:0000256" key="1">
    <source>
        <dbReference type="SAM" id="SignalP"/>
    </source>
</evidence>
<dbReference type="Proteomes" id="UP000051530">
    <property type="component" value="Unassembled WGS sequence"/>
</dbReference>
<feature type="non-terminal residue" evidence="2">
    <location>
        <position position="285"/>
    </location>
</feature>
<gene>
    <name evidence="2" type="ORF">M153_9835000854</name>
</gene>
<evidence type="ECO:0000313" key="2">
    <source>
        <dbReference type="EMBL" id="KRH92210.1"/>
    </source>
</evidence>
<protein>
    <submittedName>
        <fullName evidence="2">Uncharacterized protein</fullName>
    </submittedName>
</protein>
<proteinExistence type="predicted"/>
<feature type="signal peptide" evidence="1">
    <location>
        <begin position="1"/>
        <end position="18"/>
    </location>
</feature>
<accession>A0A0R0LRU8</accession>
<reference evidence="2 3" key="1">
    <citation type="submission" date="2015-07" db="EMBL/GenBank/DDBJ databases">
        <title>The genome of Pseudoloma neurophilia, a relevant intracellular parasite of the zebrafish.</title>
        <authorList>
            <person name="Ndikumana S."/>
            <person name="Pelin A."/>
            <person name="Sanders J."/>
            <person name="Corradi N."/>
        </authorList>
    </citation>
    <scope>NUCLEOTIDE SEQUENCE [LARGE SCALE GENOMIC DNA]</scope>
    <source>
        <strain evidence="2 3">MK1</strain>
    </source>
</reference>
<dbReference type="EMBL" id="LGUB01001113">
    <property type="protein sequence ID" value="KRH92210.1"/>
    <property type="molecule type" value="Genomic_DNA"/>
</dbReference>